<keyword evidence="1" id="KW-1133">Transmembrane helix</keyword>
<organism evidence="3 4">
    <name type="scientific">Clostridium estertheticum</name>
    <dbReference type="NCBI Taxonomy" id="238834"/>
    <lineage>
        <taxon>Bacteria</taxon>
        <taxon>Bacillati</taxon>
        <taxon>Bacillota</taxon>
        <taxon>Clostridia</taxon>
        <taxon>Eubacteriales</taxon>
        <taxon>Clostridiaceae</taxon>
        <taxon>Clostridium</taxon>
    </lineage>
</organism>
<evidence type="ECO:0000313" key="3">
    <source>
        <dbReference type="EMBL" id="NNU76870.1"/>
    </source>
</evidence>
<name>A0A7Y3SXI8_9CLOT</name>
<dbReference type="InterPro" id="IPR036938">
    <property type="entry name" value="PAP2/HPO_sf"/>
</dbReference>
<sequence length="278" mass="31499">MQVEIIKYVQTIISPFWDTFFQLVTMTGEESFYIIAAAIIFWCVNKKFGYKLGFALLTSTIANIILKDMINAARPIGVPGIRSLRIETATGQSFPSGHTQGATTFWISCIIKVKRKWIYIVGILAIILVSISRLYLGLHYPRDVIGGIVIGIICVIISNYIFDYAEETKKAWVLMIIIVPTLIGMMLFREKTYYTIAGTVLGFFIGYILESRYVLYEVQSSILKQLMKLVFGLAILVTLKGMLKVILPLNIFSDFLRYVVIGLWITVGAPCIFKKFIR</sequence>
<feature type="transmembrane region" description="Helical" evidence="1">
    <location>
        <begin position="117"/>
        <end position="138"/>
    </location>
</feature>
<accession>A0A7Y3SXI8</accession>
<dbReference type="RefSeq" id="WP_171297552.1">
    <property type="nucleotide sequence ID" value="NZ_CP087098.1"/>
</dbReference>
<dbReference type="Pfam" id="PF01569">
    <property type="entry name" value="PAP2"/>
    <property type="match status" value="1"/>
</dbReference>
<dbReference type="AlphaFoldDB" id="A0A7Y3SXI8"/>
<dbReference type="EMBL" id="JABEYB010000009">
    <property type="protein sequence ID" value="NNU76870.1"/>
    <property type="molecule type" value="Genomic_DNA"/>
</dbReference>
<keyword evidence="1" id="KW-0472">Membrane</keyword>
<feature type="transmembrane region" description="Helical" evidence="1">
    <location>
        <begin position="171"/>
        <end position="187"/>
    </location>
</feature>
<gene>
    <name evidence="3" type="ORF">HLQ16_13075</name>
</gene>
<feature type="transmembrane region" description="Helical" evidence="1">
    <location>
        <begin position="229"/>
        <end position="249"/>
    </location>
</feature>
<dbReference type="InterPro" id="IPR000326">
    <property type="entry name" value="PAP2/HPO"/>
</dbReference>
<comment type="caution">
    <text evidence="3">The sequence shown here is derived from an EMBL/GenBank/DDBJ whole genome shotgun (WGS) entry which is preliminary data.</text>
</comment>
<dbReference type="PANTHER" id="PTHR14969">
    <property type="entry name" value="SPHINGOSINE-1-PHOSPHATE PHOSPHOHYDROLASE"/>
    <property type="match status" value="1"/>
</dbReference>
<protein>
    <submittedName>
        <fullName evidence="3">Phosphatase PAP2 family protein</fullName>
    </submittedName>
</protein>
<proteinExistence type="predicted"/>
<feature type="domain" description="Phosphatidic acid phosphatase type 2/haloperoxidase" evidence="2">
    <location>
        <begin position="48"/>
        <end position="159"/>
    </location>
</feature>
<dbReference type="SUPFAM" id="SSF48317">
    <property type="entry name" value="Acid phosphatase/Vanadium-dependent haloperoxidase"/>
    <property type="match status" value="1"/>
</dbReference>
<feature type="transmembrane region" description="Helical" evidence="1">
    <location>
        <begin position="144"/>
        <end position="162"/>
    </location>
</feature>
<evidence type="ECO:0000259" key="2">
    <source>
        <dbReference type="SMART" id="SM00014"/>
    </source>
</evidence>
<dbReference type="PANTHER" id="PTHR14969:SF13">
    <property type="entry name" value="AT30094P"/>
    <property type="match status" value="1"/>
</dbReference>
<feature type="transmembrane region" description="Helical" evidence="1">
    <location>
        <begin position="20"/>
        <end position="42"/>
    </location>
</feature>
<feature type="transmembrane region" description="Helical" evidence="1">
    <location>
        <begin position="255"/>
        <end position="273"/>
    </location>
</feature>
<dbReference type="Proteomes" id="UP000531659">
    <property type="component" value="Unassembled WGS sequence"/>
</dbReference>
<reference evidence="3 4" key="1">
    <citation type="submission" date="2020-05" db="EMBL/GenBank/DDBJ databases">
        <title>Complete genome of Clostridium estertheticum subspecies estertheticum, isolated from Vacuum packed lamb meat from New Zealand imported to Switzerland.</title>
        <authorList>
            <person name="Wambui J."/>
            <person name="Stevens M.J.A."/>
            <person name="Stephan R."/>
        </authorList>
    </citation>
    <scope>NUCLEOTIDE SEQUENCE [LARGE SCALE GENOMIC DNA]</scope>
    <source>
        <strain evidence="3 4">CEST001</strain>
    </source>
</reference>
<dbReference type="SMART" id="SM00014">
    <property type="entry name" value="acidPPc"/>
    <property type="match status" value="1"/>
</dbReference>
<evidence type="ECO:0000313" key="4">
    <source>
        <dbReference type="Proteomes" id="UP000531659"/>
    </source>
</evidence>
<evidence type="ECO:0000256" key="1">
    <source>
        <dbReference type="SAM" id="Phobius"/>
    </source>
</evidence>
<feature type="transmembrane region" description="Helical" evidence="1">
    <location>
        <begin position="193"/>
        <end position="209"/>
    </location>
</feature>
<dbReference type="Gene3D" id="1.20.144.10">
    <property type="entry name" value="Phosphatidic acid phosphatase type 2/haloperoxidase"/>
    <property type="match status" value="1"/>
</dbReference>
<keyword evidence="1" id="KW-0812">Transmembrane</keyword>